<evidence type="ECO:0000313" key="3">
    <source>
        <dbReference type="Proteomes" id="UP000319801"/>
    </source>
</evidence>
<comment type="caution">
    <text evidence="2">The sequence shown here is derived from an EMBL/GenBank/DDBJ whole genome shotgun (WGS) entry which is preliminary data.</text>
</comment>
<organism evidence="2 3">
    <name type="scientific">Bagarius yarrelli</name>
    <name type="common">Goonch</name>
    <name type="synonym">Bagrus yarrelli</name>
    <dbReference type="NCBI Taxonomy" id="175774"/>
    <lineage>
        <taxon>Eukaryota</taxon>
        <taxon>Metazoa</taxon>
        <taxon>Chordata</taxon>
        <taxon>Craniata</taxon>
        <taxon>Vertebrata</taxon>
        <taxon>Euteleostomi</taxon>
        <taxon>Actinopterygii</taxon>
        <taxon>Neopterygii</taxon>
        <taxon>Teleostei</taxon>
        <taxon>Ostariophysi</taxon>
        <taxon>Siluriformes</taxon>
        <taxon>Sisoridae</taxon>
        <taxon>Sisorinae</taxon>
        <taxon>Bagarius</taxon>
    </lineage>
</organism>
<gene>
    <name evidence="2" type="ORF">Baya_8156</name>
</gene>
<evidence type="ECO:0000256" key="1">
    <source>
        <dbReference type="SAM" id="SignalP"/>
    </source>
</evidence>
<dbReference type="Proteomes" id="UP000319801">
    <property type="component" value="Unassembled WGS sequence"/>
</dbReference>
<sequence length="97" mass="10805">MGAGLCWQTVMGPHVVLCCSAIRLTSVQDDLEDHISSSRLSDQKRGQTLSVELNICEVTGGGAMTYFTDRMLQTGQFRSFFSLCLNLCKDDCLHYSY</sequence>
<dbReference type="EMBL" id="VCAZ01000050">
    <property type="protein sequence ID" value="TSM85948.1"/>
    <property type="molecule type" value="Genomic_DNA"/>
</dbReference>
<accession>A0A556U5D5</accession>
<keyword evidence="3" id="KW-1185">Reference proteome</keyword>
<feature type="signal peptide" evidence="1">
    <location>
        <begin position="1"/>
        <end position="21"/>
    </location>
</feature>
<protein>
    <submittedName>
        <fullName evidence="2">Uncharacterized protein</fullName>
    </submittedName>
</protein>
<evidence type="ECO:0000313" key="2">
    <source>
        <dbReference type="EMBL" id="TSM85948.1"/>
    </source>
</evidence>
<proteinExistence type="predicted"/>
<keyword evidence="1" id="KW-0732">Signal</keyword>
<feature type="chain" id="PRO_5021768782" evidence="1">
    <location>
        <begin position="22"/>
        <end position="97"/>
    </location>
</feature>
<dbReference type="AlphaFoldDB" id="A0A556U5D5"/>
<name>A0A556U5D5_BAGYA</name>
<reference evidence="2 3" key="1">
    <citation type="journal article" date="2019" name="Genome Biol. Evol.">
        <title>Whole-Genome Sequencing of the Giant Devil Catfish, Bagarius yarrelli.</title>
        <authorList>
            <person name="Jiang W."/>
            <person name="Lv Y."/>
            <person name="Cheng L."/>
            <person name="Yang K."/>
            <person name="Chao B."/>
            <person name="Wang X."/>
            <person name="Li Y."/>
            <person name="Pan X."/>
            <person name="You X."/>
            <person name="Zhang Y."/>
            <person name="Yang J."/>
            <person name="Li J."/>
            <person name="Zhang X."/>
            <person name="Liu S."/>
            <person name="Sun C."/>
            <person name="Yang J."/>
            <person name="Shi Q."/>
        </authorList>
    </citation>
    <scope>NUCLEOTIDE SEQUENCE [LARGE SCALE GENOMIC DNA]</scope>
    <source>
        <strain evidence="2">JWS20170419001</strain>
        <tissue evidence="2">Muscle</tissue>
    </source>
</reference>